<comment type="caution">
    <text evidence="2">The sequence shown here is derived from an EMBL/GenBank/DDBJ whole genome shotgun (WGS) entry which is preliminary data.</text>
</comment>
<proteinExistence type="predicted"/>
<sequence length="73" mass="8305">MDRVSIFLNNYSRLTIELVGEKGTAIIQQFCYTLGCSAPDPYGIKQPLVRVYLPSGIKNLEYFEICSLKNDKK</sequence>
<dbReference type="RefSeq" id="WP_038082987.1">
    <property type="nucleotide sequence ID" value="NZ_JHEG04000001.1"/>
</dbReference>
<protein>
    <submittedName>
        <fullName evidence="2">Uncharacterized protein</fullName>
    </submittedName>
</protein>
<evidence type="ECO:0000313" key="3">
    <source>
        <dbReference type="Proteomes" id="UP000029738"/>
    </source>
</evidence>
<evidence type="ECO:0000313" key="2">
    <source>
        <dbReference type="EMBL" id="KIE07676.1"/>
    </source>
</evidence>
<dbReference type="EMBL" id="JHEG02000059">
    <property type="protein sequence ID" value="KIE07676.1"/>
    <property type="molecule type" value="Genomic_DNA"/>
</dbReference>
<dbReference type="EMBL" id="JHEG04000001">
    <property type="protein sequence ID" value="KAF3888822.1"/>
    <property type="molecule type" value="Genomic_DNA"/>
</dbReference>
<reference evidence="2" key="1">
    <citation type="journal article" date="2015" name="Genome Announc.">
        <title>Draft Genome Sequence of Tolypothrix boutellei Strain VB521301.</title>
        <authorList>
            <person name="Chandrababunaidu M.M."/>
            <person name="Singh D."/>
            <person name="Sen D."/>
            <person name="Bhan S."/>
            <person name="Das S."/>
            <person name="Gupta A."/>
            <person name="Adhikary S.P."/>
            <person name="Tripathy S."/>
        </authorList>
    </citation>
    <scope>NUCLEOTIDE SEQUENCE</scope>
    <source>
        <strain evidence="2">VB521301</strain>
    </source>
</reference>
<name>A0A0C1N5C9_9CYAN</name>
<dbReference type="AlphaFoldDB" id="A0A0C1N5C9"/>
<evidence type="ECO:0000313" key="1">
    <source>
        <dbReference type="EMBL" id="KAF3888822.1"/>
    </source>
</evidence>
<dbReference type="Proteomes" id="UP000029738">
    <property type="component" value="Unassembled WGS sequence"/>
</dbReference>
<accession>A0A0C1N5C9</accession>
<gene>
    <name evidence="2" type="ORF">DA73_0242380</name>
    <name evidence="1" type="ORF">DA73_0400027560</name>
</gene>
<reference evidence="1" key="2">
    <citation type="submission" date="2019-11" db="EMBL/GenBank/DDBJ databases">
        <title>Improved Assembly of Tolypothrix boutellei genome.</title>
        <authorList>
            <person name="Sarangi A.N."/>
            <person name="Mukherjee M."/>
            <person name="Ghosh S."/>
            <person name="Singh D."/>
            <person name="Das A."/>
            <person name="Kant S."/>
            <person name="Prusty A."/>
            <person name="Tripathy S."/>
        </authorList>
    </citation>
    <scope>NUCLEOTIDE SEQUENCE</scope>
    <source>
        <strain evidence="1">VB521301</strain>
    </source>
</reference>
<organism evidence="2">
    <name type="scientific">Tolypothrix bouteillei VB521301</name>
    <dbReference type="NCBI Taxonomy" id="1479485"/>
    <lineage>
        <taxon>Bacteria</taxon>
        <taxon>Bacillati</taxon>
        <taxon>Cyanobacteriota</taxon>
        <taxon>Cyanophyceae</taxon>
        <taxon>Nostocales</taxon>
        <taxon>Tolypothrichaceae</taxon>
        <taxon>Tolypothrix</taxon>
    </lineage>
</organism>
<keyword evidence="3" id="KW-1185">Reference proteome</keyword>